<dbReference type="InterPro" id="IPR029016">
    <property type="entry name" value="GAF-like_dom_sf"/>
</dbReference>
<proteinExistence type="predicted"/>
<dbReference type="RefSeq" id="WP_028310046.1">
    <property type="nucleotide sequence ID" value="NZ_AXWS01000007.1"/>
</dbReference>
<dbReference type="SUPFAM" id="SSF55781">
    <property type="entry name" value="GAF domain-like"/>
    <property type="match status" value="1"/>
</dbReference>
<reference evidence="3" key="4">
    <citation type="submission" date="2025-08" db="UniProtKB">
        <authorList>
            <consortium name="RefSeq"/>
        </authorList>
    </citation>
    <scope>IDENTIFICATION</scope>
</reference>
<dbReference type="AlphaFoldDB" id="A0A8B6X195"/>
<dbReference type="Gene3D" id="3.30.450.40">
    <property type="match status" value="1"/>
</dbReference>
<organism evidence="2 3">
    <name type="scientific">Derxia gummosa DSM 723</name>
    <dbReference type="NCBI Taxonomy" id="1121388"/>
    <lineage>
        <taxon>Bacteria</taxon>
        <taxon>Pseudomonadati</taxon>
        <taxon>Pseudomonadota</taxon>
        <taxon>Betaproteobacteria</taxon>
        <taxon>Burkholderiales</taxon>
        <taxon>Alcaligenaceae</taxon>
        <taxon>Derxia</taxon>
    </lineage>
</organism>
<sequence>MASLHQPSPPPLHDDALQRVLDALAAADTCDRLDVLTTLCREAGYAGLAALCADDEGRLRLALGVGLNADGAAAGRGWSPGEGLAGRVFETGQPVVLDGERAAEELAGHPRLFAPEAEGEDRLLAVPIRERGRVTGSLVALRRHVAPGTVAVDDLRALARVAPTLARVR</sequence>
<keyword evidence="2" id="KW-1185">Reference proteome</keyword>
<reference evidence="3" key="3">
    <citation type="journal article" date="2009" name="Structure">
        <title>Cyclic nucleotide binding GAF domains from phosphodiesterases: structural and mechanistic insights.</title>
        <authorList>
            <person name="Heikaus C.C."/>
            <person name="Pandit J."/>
            <person name="Klevit R.E."/>
        </authorList>
    </citation>
    <scope>NUCLEOTIDE SEQUENCE</scope>
</reference>
<reference evidence="3" key="1">
    <citation type="journal article" date="1997" name="Trends Biochem. Sci.">
        <title>The GAF domain: an evolutionary link between diverse phototransducing proteins.</title>
        <authorList>
            <person name="Aravind L."/>
            <person name="Ponting C.P."/>
        </authorList>
    </citation>
    <scope>NUCLEOTIDE SEQUENCE</scope>
</reference>
<name>A0A8B6X195_9BURK</name>
<reference evidence="3" key="2">
    <citation type="journal article" date="2000" name="EMBO J.">
        <title>Structure of the GAF domain, a ubiquitous signaling motif and a new class of cyclic GMP receptor.</title>
        <authorList>
            <person name="Ho Y.S."/>
            <person name="Burden L.M."/>
            <person name="Hurley J.H."/>
        </authorList>
    </citation>
    <scope>NUCLEOTIDE SEQUENCE</scope>
</reference>
<evidence type="ECO:0000313" key="3">
    <source>
        <dbReference type="RefSeq" id="WP_028310046.1"/>
    </source>
</evidence>
<dbReference type="InterPro" id="IPR003018">
    <property type="entry name" value="GAF"/>
</dbReference>
<evidence type="ECO:0000313" key="2">
    <source>
        <dbReference type="Proteomes" id="UP000675920"/>
    </source>
</evidence>
<dbReference type="Proteomes" id="UP000675920">
    <property type="component" value="Unplaced"/>
</dbReference>
<evidence type="ECO:0000259" key="1">
    <source>
        <dbReference type="Pfam" id="PF13185"/>
    </source>
</evidence>
<dbReference type="Pfam" id="PF13185">
    <property type="entry name" value="GAF_2"/>
    <property type="match status" value="1"/>
</dbReference>
<feature type="domain" description="GAF" evidence="1">
    <location>
        <begin position="37"/>
        <end position="166"/>
    </location>
</feature>
<protein>
    <submittedName>
        <fullName evidence="3">GAF domain-containing protein</fullName>
    </submittedName>
</protein>
<accession>A0A8B6X195</accession>